<gene>
    <name evidence="2" type="ORF">EXN66_Car001258</name>
</gene>
<evidence type="ECO:0000256" key="1">
    <source>
        <dbReference type="SAM" id="MobiDB-lite"/>
    </source>
</evidence>
<dbReference type="Proteomes" id="UP000503349">
    <property type="component" value="Chromosome 1"/>
</dbReference>
<sequence>MWEDIRQQRLETTNGINKVIKKTKKQSQQASEVNNKENSISCWDDPLKP</sequence>
<evidence type="ECO:0000313" key="2">
    <source>
        <dbReference type="EMBL" id="KAF3708085.1"/>
    </source>
</evidence>
<proteinExistence type="predicted"/>
<protein>
    <submittedName>
        <fullName evidence="2">Uncharacterized protein</fullName>
    </submittedName>
</protein>
<keyword evidence="3" id="KW-1185">Reference proteome</keyword>
<evidence type="ECO:0000313" key="3">
    <source>
        <dbReference type="Proteomes" id="UP000503349"/>
    </source>
</evidence>
<name>A0A6G1QZX8_CHAAH</name>
<organism evidence="2 3">
    <name type="scientific">Channa argus</name>
    <name type="common">Northern snakehead</name>
    <name type="synonym">Ophicephalus argus</name>
    <dbReference type="NCBI Taxonomy" id="215402"/>
    <lineage>
        <taxon>Eukaryota</taxon>
        <taxon>Metazoa</taxon>
        <taxon>Chordata</taxon>
        <taxon>Craniata</taxon>
        <taxon>Vertebrata</taxon>
        <taxon>Euteleostomi</taxon>
        <taxon>Actinopterygii</taxon>
        <taxon>Neopterygii</taxon>
        <taxon>Teleostei</taxon>
        <taxon>Neoteleostei</taxon>
        <taxon>Acanthomorphata</taxon>
        <taxon>Anabantaria</taxon>
        <taxon>Anabantiformes</taxon>
        <taxon>Channoidei</taxon>
        <taxon>Channidae</taxon>
        <taxon>Channa</taxon>
    </lineage>
</organism>
<accession>A0A6G1QZX8</accession>
<dbReference type="EMBL" id="CM015712">
    <property type="protein sequence ID" value="KAF3708085.1"/>
    <property type="molecule type" value="Genomic_DNA"/>
</dbReference>
<reference evidence="3" key="2">
    <citation type="submission" date="2019-02" db="EMBL/GenBank/DDBJ databases">
        <title>Opniocepnalus argus Var Kimnra genome.</title>
        <authorList>
            <person name="Zhou C."/>
            <person name="Xiao S."/>
        </authorList>
    </citation>
    <scope>NUCLEOTIDE SEQUENCE [LARGE SCALE GENOMIC DNA]</scope>
</reference>
<reference evidence="2 3" key="1">
    <citation type="submission" date="2019-02" db="EMBL/GenBank/DDBJ databases">
        <title>Opniocepnalus argus genome.</title>
        <authorList>
            <person name="Zhou C."/>
            <person name="Xiao S."/>
        </authorList>
    </citation>
    <scope>NUCLEOTIDE SEQUENCE [LARGE SCALE GENOMIC DNA]</scope>
    <source>
        <strain evidence="2">OARG1902GOOAL</strain>
        <tissue evidence="2">Muscle</tissue>
    </source>
</reference>
<dbReference type="AlphaFoldDB" id="A0A6G1QZX8"/>
<feature type="region of interest" description="Disordered" evidence="1">
    <location>
        <begin position="20"/>
        <end position="49"/>
    </location>
</feature>
<feature type="compositionally biased region" description="Polar residues" evidence="1">
    <location>
        <begin position="26"/>
        <end position="41"/>
    </location>
</feature>